<dbReference type="FunFam" id="1.10.1540.10:FF:000001">
    <property type="entry name" value="neurobeachin isoform X1"/>
    <property type="match status" value="1"/>
</dbReference>
<dbReference type="PROSITE" id="PS50197">
    <property type="entry name" value="BEACH"/>
    <property type="match status" value="1"/>
</dbReference>
<dbReference type="Gene3D" id="2.30.29.30">
    <property type="entry name" value="Pleckstrin-homology domain (PH domain)/Phosphotyrosine-binding domain (PTB)"/>
    <property type="match status" value="1"/>
</dbReference>
<dbReference type="Pfam" id="PF20426">
    <property type="entry name" value="NBCH_WD40"/>
    <property type="match status" value="1"/>
</dbReference>
<dbReference type="PROSITE" id="PS50294">
    <property type="entry name" value="WD_REPEATS_REGION"/>
    <property type="match status" value="1"/>
</dbReference>
<dbReference type="EMBL" id="CP093344">
    <property type="protein sequence ID" value="WOG88537.1"/>
    <property type="molecule type" value="Genomic_DNA"/>
</dbReference>
<sequence>MFFTTYIGVVLPGTLNWIARGIIMDETVGTSSTENVDISERRSGQVGDNTDQDVGTANRADDSLYEQASFKDEGKASGSSQGGFDDFDQPWGPVPDMESMDSGQIDALDNLDSLNQDVGSSRVGSPNKSKPKPKLDMSNLTPEILHLVDSAIMGKPESMDTLKDIVSGAEGFENEEEAKAQVENIAVLVVDSLLATMGGVESFDDEDTTPPSVMLNSRAAVVAGELIPWLPSSGDFEGLMSARTRMVKGLLAILRACTRNRSMCSSAGLLRVLLQSAEKIFLHDASVAKKLQWDGTPLCLCIQYLAEHSLKVSDLHIWFEVITRTLITDWAARLMLALEKAMNGKESTGPACTFEFDGESSALLGPGDSNWPFVNGYAFATWIYIESFADNLNTAAAAAAISSASVAKAGKSTMSAAAAATALVGEGTANMPRLFSFISADNQIIEAYFHAQFLVVEIGMGKGKKTSVHFKHAFKPQCWYFLAVEHTSRQGLLGKAESVLRLYIDGSLYESIPYEYPKITKPLAFCCIGTNQPPTMADLNRRSHQCPLFAEMGPIYIFKDSIGPEKMARIAARGGDSFPSFGNGSGLPWISPNEYVRSKAEESALLDAEIGGCLHLLYHPSLLSGRFCSDASPSGAAGMLRRPAEVLGRVHVATRMRPAEALWSLAYGGPMTLLPLVVSNIDESTSEPQQGTVSSSESTTVLSATIFRIISMAIKYPGNGEELCRIRGPEILSKILDHLTQTISSPDVKKKGTVDEELVEAIVTLCQSQNYNHALKVQFFSTLLLDLKLWSRCSYIIQKKLLSSLADIVFTQASVLRDANAIQTLLDGCRKCYWAIPEEDSVNTFSRKAVRPISKVNDLVDELLVVIELLVVDAPPSFAVDDMRRLLGFMVDCPQLNQVQRVLHLIHRLVVQPNTSRAQTFAKAFISSGGIETVLVLLQREAYAGDSANSDSLAENKLNSSDCRNSPHVFEFSPADYLATDNPKRSFEVRSHNSDSGLILSRTASSVGRRMSTSENSLLRNLESVRSSMTGENVRNNVYNVDHSDGILVAIIGLLGALVILGQLDFGPQAAPNVTGDLMDIVEGSGTMFDDKVSLLHFALQKVFQAAPNRLFTSNVCIALLGASINVSSTDDGMNFYDSRHRFEHLEILLVLLRSLPYACKELQDRALQDLLFLACSHHENRRSLTQMEEWPEWILEVLISNYELGTSKGANAHIVKDVEDLIHNFLIIMLEHSMRQKDGWKDIEATIHCAEWLCIVGGSSTGEQRIRREESLPIFKRRLLGELLEFSARELQVQTQIIAAAAAGIAAEGLSPLDSKAEAENAAQVSVALVDNAIVLLMLVEDHLRLQTKPLRLPDPSASPLSRILAAANTSSRGSFSSEYSDTLIERRSSSSDSGGLPLDVLASMADSKGQISAAAMERLTAAAAAEPYQSVSCAFVSYGSCPQDLAEGWKLRSWLWYGIGIPSTPTAFCGGGSGWESWRSMLEKDENGNWIELPLIRKTVLMLQALMLDESGLGGGLGIGGGSGTGMGSMTTLYQLLDCDQPFLCILRMVLLSMREGDDGETSMTNVNSEDDLSAKPFLRVASISSLDTAYKMSQKTPESALLWSVLSPILNMTISESKRQRVLVACSVMYSEVWHAVGRDRTPLRKQYLEAILPPFVATLRKWRPLLAGIPDLATNDDLNPFAADDPALATDASPLESALSMISPGWAAAFASPPAAMSLAMIAAGAGGGETPAPATFAHLKRDSSLLERKAGTRLHTFSSFQKPLEDPTQSPATPKDKAAAKAATLAAARDLERSAKIGSGRGLSAVAMATSAQRRNKTDMERVNRWNVSEAMGTAWMECLQSVDSKSVYGKDFNALSYKFIAVLVGSLAFARNMQRSEVDRRAQVDVIVRHRNSTGIRAWRKLLRYLIEMKCLFGSFRDNLCSPKRVFWRLDCMESSSRMRRYLRRNYCGSEHGDATSINDDRLESTRDYSNDICASKASVMAAEAMVTEARDDDDDDEEDAVNLEGKGGVVHQQETQVRQSETAEEPFITADPQITGEEECVEPPSVVPPDYVPSEHDERIIYELPASMVRPLKVIKGNFQITTKRLNFVVDKTVDSEIDCSNESRIEEKDQSWLLSSLRQIYRRRYLLRRSALELFIVDRSNFFIDLGSVEGRRQAYRAIVQARPPHLNNIFLTTQKPDQLLKKTQLMERWARWEISNFEYLMQLNTLAGRSYNDVTQYPVFPWILSDYNSKTLDLSSPSSYRDLSKPVGALRPDRLKKFQERYSSFNDPVIPKFHYGSHYLSAEAVLYYLARVEPFTTLSIKLNGGKFHHADRMFSDISETWNRVLEDMNDVKELVPELFYLPEILTNQNSVNFGTKQSGEKIDSVRLPAWAESAVDFIHKHQKALESEHVSAHLHEWVDLIFGYKQRGKDAVSACNVFFYISYEGTVDIDKILDPVQQRAIQNQISYLGQTPSQLLNVPHLKKMPLADVLHLQTIFRNPTEVQAYIIPSPERCNLPASCIYASTDSIIIVDINAPAAHIAQHKWQPNTPDDQGTPFLFQHGKATSNSSTKTLMRMLTKSTTSSSERWDFPQALTFAASGIRSSAVVAITCDMEIITGGHVDNSIKLVSSHDAKTMEIARGHSAPVTCLSLSPDGNYLVTGSRDATLLLWRVHRASTLHSSSVPELSTGSEMHRSASSNSIVSCLADKTRRCCFEGPIRVLRGHLCEIICCSVSSDLGIVVSCSCSSDVLVHLMKSGRLIRRLVGVRAHLLSLSPNGIVVTWNESLHTLSTYTLNGIMIASVDITLSSTITCIEVSFDGQCALIGLSSCMDDGGYDDKNRLDIFTPSVSIFDLNTLKVVFTMKLEEGQDITAMALNKDHTNLVVSTANRQLIVFTDPKVGDKLLIYLNRPRFTLCKFT</sequence>
<dbReference type="SUPFAM" id="SSF50729">
    <property type="entry name" value="PH domain-like"/>
    <property type="match status" value="1"/>
</dbReference>
<evidence type="ECO:0000256" key="2">
    <source>
        <dbReference type="ARBA" id="ARBA00022737"/>
    </source>
</evidence>
<dbReference type="Proteomes" id="UP000077755">
    <property type="component" value="Chromosome 2"/>
</dbReference>
<evidence type="ECO:0000313" key="7">
    <source>
        <dbReference type="EMBL" id="WOG88537.1"/>
    </source>
</evidence>
<dbReference type="CDD" id="cd06071">
    <property type="entry name" value="Beach"/>
    <property type="match status" value="1"/>
</dbReference>
<dbReference type="InterPro" id="IPR000409">
    <property type="entry name" value="BEACH_dom"/>
</dbReference>
<gene>
    <name evidence="7" type="ORF">DCAR_0207772</name>
</gene>
<dbReference type="SMART" id="SM01026">
    <property type="entry name" value="Beach"/>
    <property type="match status" value="1"/>
</dbReference>
<dbReference type="SUPFAM" id="SSF49899">
    <property type="entry name" value="Concanavalin A-like lectins/glucanases"/>
    <property type="match status" value="1"/>
</dbReference>
<feature type="region of interest" description="Disordered" evidence="4">
    <location>
        <begin position="30"/>
        <end position="102"/>
    </location>
</feature>
<feature type="repeat" description="WD" evidence="3">
    <location>
        <begin position="2627"/>
        <end position="2668"/>
    </location>
</feature>
<dbReference type="InterPro" id="IPR015943">
    <property type="entry name" value="WD40/YVTN_repeat-like_dom_sf"/>
</dbReference>
<dbReference type="SUPFAM" id="SSF81837">
    <property type="entry name" value="BEACH domain"/>
    <property type="match status" value="1"/>
</dbReference>
<dbReference type="InterPro" id="IPR011993">
    <property type="entry name" value="PH-like_dom_sf"/>
</dbReference>
<feature type="domain" description="BEACH" evidence="5">
    <location>
        <begin position="2183"/>
        <end position="2472"/>
    </location>
</feature>
<evidence type="ECO:0008006" key="9">
    <source>
        <dbReference type="Google" id="ProtNLM"/>
    </source>
</evidence>
<accession>A0AAF0WEM0</accession>
<feature type="domain" description="BEACH-type PH" evidence="6">
    <location>
        <begin position="2062"/>
        <end position="2168"/>
    </location>
</feature>
<dbReference type="PROSITE" id="PS50082">
    <property type="entry name" value="WD_REPEATS_2"/>
    <property type="match status" value="1"/>
</dbReference>
<proteinExistence type="predicted"/>
<dbReference type="PANTHER" id="PTHR13743:SF157">
    <property type="entry name" value="BEACH DOMAIN-CONTAINING PROTEIN C2"/>
    <property type="match status" value="1"/>
</dbReference>
<reference evidence="7" key="1">
    <citation type="journal article" date="2016" name="Nat. Genet.">
        <title>A high-quality carrot genome assembly provides new insights into carotenoid accumulation and asterid genome evolution.</title>
        <authorList>
            <person name="Iorizzo M."/>
            <person name="Ellison S."/>
            <person name="Senalik D."/>
            <person name="Zeng P."/>
            <person name="Satapoomin P."/>
            <person name="Huang J."/>
            <person name="Bowman M."/>
            <person name="Iovene M."/>
            <person name="Sanseverino W."/>
            <person name="Cavagnaro P."/>
            <person name="Yildiz M."/>
            <person name="Macko-Podgorni A."/>
            <person name="Moranska E."/>
            <person name="Grzebelus E."/>
            <person name="Grzebelus D."/>
            <person name="Ashrafi H."/>
            <person name="Zheng Z."/>
            <person name="Cheng S."/>
            <person name="Spooner D."/>
            <person name="Van Deynze A."/>
            <person name="Simon P."/>
        </authorList>
    </citation>
    <scope>NUCLEOTIDE SEQUENCE</scope>
    <source>
        <tissue evidence="7">Leaf</tissue>
    </source>
</reference>
<keyword evidence="1 3" id="KW-0853">WD repeat</keyword>
<keyword evidence="8" id="KW-1185">Reference proteome</keyword>
<dbReference type="InterPro" id="IPR046851">
    <property type="entry name" value="NBCH_WD40"/>
</dbReference>
<dbReference type="Pfam" id="PF02138">
    <property type="entry name" value="Beach"/>
    <property type="match status" value="1"/>
</dbReference>
<reference evidence="7" key="2">
    <citation type="submission" date="2022-03" db="EMBL/GenBank/DDBJ databases">
        <title>Draft title - Genomic analysis of global carrot germplasm unveils the trajectory of domestication and the origin of high carotenoid orange carrot.</title>
        <authorList>
            <person name="Iorizzo M."/>
            <person name="Ellison S."/>
            <person name="Senalik D."/>
            <person name="Macko-Podgorni A."/>
            <person name="Grzebelus D."/>
            <person name="Bostan H."/>
            <person name="Rolling W."/>
            <person name="Curaba J."/>
            <person name="Simon P."/>
        </authorList>
    </citation>
    <scope>NUCLEOTIDE SEQUENCE</scope>
    <source>
        <tissue evidence="7">Leaf</tissue>
    </source>
</reference>
<dbReference type="PANTHER" id="PTHR13743">
    <property type="entry name" value="BEIGE/BEACH-RELATED"/>
    <property type="match status" value="1"/>
</dbReference>
<feature type="compositionally biased region" description="Polar residues" evidence="4">
    <location>
        <begin position="46"/>
        <end position="55"/>
    </location>
</feature>
<dbReference type="InterPro" id="IPR050865">
    <property type="entry name" value="BEACH_Domain"/>
</dbReference>
<dbReference type="Pfam" id="PF15787">
    <property type="entry name" value="DUF4704"/>
    <property type="match status" value="2"/>
</dbReference>
<dbReference type="Pfam" id="PF14844">
    <property type="entry name" value="PH_BEACH"/>
    <property type="match status" value="1"/>
</dbReference>
<dbReference type="InterPro" id="IPR013320">
    <property type="entry name" value="ConA-like_dom_sf"/>
</dbReference>
<evidence type="ECO:0000256" key="3">
    <source>
        <dbReference type="PROSITE-ProRule" id="PRU00221"/>
    </source>
</evidence>
<dbReference type="InterPro" id="IPR036322">
    <property type="entry name" value="WD40_repeat_dom_sf"/>
</dbReference>
<feature type="compositionally biased region" description="Polar residues" evidence="4">
    <location>
        <begin position="114"/>
        <end position="128"/>
    </location>
</feature>
<feature type="region of interest" description="Disordered" evidence="4">
    <location>
        <begin position="1761"/>
        <end position="1781"/>
    </location>
</feature>
<dbReference type="PROSITE" id="PS51783">
    <property type="entry name" value="PH_BEACH"/>
    <property type="match status" value="1"/>
</dbReference>
<dbReference type="Gene3D" id="2.130.10.10">
    <property type="entry name" value="YVTN repeat-like/Quinoprotein amine dehydrogenase"/>
    <property type="match status" value="2"/>
</dbReference>
<evidence type="ECO:0000256" key="1">
    <source>
        <dbReference type="ARBA" id="ARBA00022574"/>
    </source>
</evidence>
<dbReference type="SMART" id="SM00320">
    <property type="entry name" value="WD40"/>
    <property type="match status" value="3"/>
</dbReference>
<keyword evidence="2" id="KW-0677">Repeat</keyword>
<evidence type="ECO:0000259" key="6">
    <source>
        <dbReference type="PROSITE" id="PS51783"/>
    </source>
</evidence>
<dbReference type="SUPFAM" id="SSF50978">
    <property type="entry name" value="WD40 repeat-like"/>
    <property type="match status" value="1"/>
</dbReference>
<dbReference type="InterPro" id="IPR036372">
    <property type="entry name" value="BEACH_dom_sf"/>
</dbReference>
<evidence type="ECO:0000256" key="4">
    <source>
        <dbReference type="SAM" id="MobiDB-lite"/>
    </source>
</evidence>
<organism evidence="7 8">
    <name type="scientific">Daucus carota subsp. sativus</name>
    <name type="common">Carrot</name>
    <dbReference type="NCBI Taxonomy" id="79200"/>
    <lineage>
        <taxon>Eukaryota</taxon>
        <taxon>Viridiplantae</taxon>
        <taxon>Streptophyta</taxon>
        <taxon>Embryophyta</taxon>
        <taxon>Tracheophyta</taxon>
        <taxon>Spermatophyta</taxon>
        <taxon>Magnoliopsida</taxon>
        <taxon>eudicotyledons</taxon>
        <taxon>Gunneridae</taxon>
        <taxon>Pentapetalae</taxon>
        <taxon>asterids</taxon>
        <taxon>campanulids</taxon>
        <taxon>Apiales</taxon>
        <taxon>Apiaceae</taxon>
        <taxon>Apioideae</taxon>
        <taxon>Scandiceae</taxon>
        <taxon>Daucinae</taxon>
        <taxon>Daucus</taxon>
        <taxon>Daucus sect. Daucus</taxon>
    </lineage>
</organism>
<evidence type="ECO:0000259" key="5">
    <source>
        <dbReference type="PROSITE" id="PS50197"/>
    </source>
</evidence>
<evidence type="ECO:0000313" key="8">
    <source>
        <dbReference type="Proteomes" id="UP000077755"/>
    </source>
</evidence>
<dbReference type="InterPro" id="IPR023362">
    <property type="entry name" value="PH-BEACH_dom"/>
</dbReference>
<protein>
    <recommendedName>
        <fullName evidence="9">BEACH-type PH domain-containing protein</fullName>
    </recommendedName>
</protein>
<name>A0AAF0WEM0_DAUCS</name>
<dbReference type="Gene3D" id="1.10.1540.10">
    <property type="entry name" value="BEACH domain"/>
    <property type="match status" value="1"/>
</dbReference>
<feature type="region of interest" description="Disordered" evidence="4">
    <location>
        <begin position="114"/>
        <end position="137"/>
    </location>
</feature>
<dbReference type="InterPro" id="IPR001680">
    <property type="entry name" value="WD40_rpt"/>
</dbReference>
<dbReference type="InterPro" id="IPR031570">
    <property type="entry name" value="NBEA/BDCP_DUF4704"/>
</dbReference>